<evidence type="ECO:0000313" key="7">
    <source>
        <dbReference type="Proteomes" id="UP001392437"/>
    </source>
</evidence>
<keyword evidence="4" id="KW-1133">Transmembrane helix</keyword>
<dbReference type="Proteomes" id="UP001392437">
    <property type="component" value="Unassembled WGS sequence"/>
</dbReference>
<dbReference type="CDD" id="cd06532">
    <property type="entry name" value="Glyco_transf_25"/>
    <property type="match status" value="1"/>
</dbReference>
<dbReference type="InterPro" id="IPR050757">
    <property type="entry name" value="Collagen_mod_GT25"/>
</dbReference>
<dbReference type="PANTHER" id="PTHR10730">
    <property type="entry name" value="PROCOLLAGEN-LYSINE,2-OXOGLUTARATE 5-DIOXYGENASE/GLYCOSYLTRANSFERASE 25 FAMILY MEMBER"/>
    <property type="match status" value="1"/>
</dbReference>
<dbReference type="AlphaFoldDB" id="A0AAW0RC62"/>
<comment type="caution">
    <text evidence="6">The sequence shown here is derived from an EMBL/GenBank/DDBJ whole genome shotgun (WGS) entry which is preliminary data.</text>
</comment>
<keyword evidence="4" id="KW-0472">Membrane</keyword>
<accession>A0AAW0RC62</accession>
<feature type="domain" description="Glycosyl transferase family 25" evidence="5">
    <location>
        <begin position="75"/>
        <end position="165"/>
    </location>
</feature>
<dbReference type="GO" id="GO:0016740">
    <property type="term" value="F:transferase activity"/>
    <property type="evidence" value="ECO:0007669"/>
    <property type="project" value="UniProtKB-KW"/>
</dbReference>
<keyword evidence="2" id="KW-0328">Glycosyltransferase</keyword>
<reference evidence="6 7" key="1">
    <citation type="submission" date="2023-01" db="EMBL/GenBank/DDBJ databases">
        <title>Analysis of 21 Apiospora genomes using comparative genomics revels a genus with tremendous synthesis potential of carbohydrate active enzymes and secondary metabolites.</title>
        <authorList>
            <person name="Sorensen T."/>
        </authorList>
    </citation>
    <scope>NUCLEOTIDE SEQUENCE [LARGE SCALE GENOMIC DNA]</scope>
    <source>
        <strain evidence="6 7">CBS 117206</strain>
    </source>
</reference>
<organism evidence="6 7">
    <name type="scientific">Apiospora kogelbergensis</name>
    <dbReference type="NCBI Taxonomy" id="1337665"/>
    <lineage>
        <taxon>Eukaryota</taxon>
        <taxon>Fungi</taxon>
        <taxon>Dikarya</taxon>
        <taxon>Ascomycota</taxon>
        <taxon>Pezizomycotina</taxon>
        <taxon>Sordariomycetes</taxon>
        <taxon>Xylariomycetidae</taxon>
        <taxon>Amphisphaeriales</taxon>
        <taxon>Apiosporaceae</taxon>
        <taxon>Apiospora</taxon>
    </lineage>
</organism>
<evidence type="ECO:0000256" key="2">
    <source>
        <dbReference type="ARBA" id="ARBA00022676"/>
    </source>
</evidence>
<dbReference type="Pfam" id="PF01755">
    <property type="entry name" value="Glyco_transf_25"/>
    <property type="match status" value="1"/>
</dbReference>
<dbReference type="PANTHER" id="PTHR10730:SF53">
    <property type="entry name" value="GLYCOSYLTRANSFERASE 25 FAMILY MEMBER"/>
    <property type="match status" value="1"/>
</dbReference>
<evidence type="ECO:0000259" key="5">
    <source>
        <dbReference type="Pfam" id="PF01755"/>
    </source>
</evidence>
<name>A0AAW0RC62_9PEZI</name>
<keyword evidence="3" id="KW-0808">Transferase</keyword>
<sequence>MLQSPRARSRTTCVSILASVVITLFIIWTPRANGSLPSSRFWRPATARKPYGHEYHRLASPDEINRVTNDTLGFSKIFVIGLPERTDKRDALTLTSSLTGFSIEFVDGVKGDSVPEKAIPWGQNKDSLPSTYRGSWRSHINVARSIIEQNLESALIMEDDMDWDVRLLPQLEKVAQGTRTLLKSNSSPHSPYGDGWDVLWLGHCGEIFSETLPENEGKPHYPKYVIKDDETVPPIGKVTGLVDFKAYPEFTRWIHTSGAPICTFAYALSYRGAQKVLFDLSVDRLDGHFDNALGTLCRNGASRLGDPTGLNAKCLTVTPPIFFHHRPKGRVDLESDINDVGGDGQLREKGTTENIVWSARNNIRNMLIGAEMESEF</sequence>
<evidence type="ECO:0000256" key="3">
    <source>
        <dbReference type="ARBA" id="ARBA00022679"/>
    </source>
</evidence>
<keyword evidence="7" id="KW-1185">Reference proteome</keyword>
<protein>
    <submittedName>
        <fullName evidence="6">Glycosyltransferase family 25 protein</fullName>
    </submittedName>
</protein>
<dbReference type="InterPro" id="IPR002654">
    <property type="entry name" value="Glyco_trans_25"/>
</dbReference>
<evidence type="ECO:0000256" key="4">
    <source>
        <dbReference type="SAM" id="Phobius"/>
    </source>
</evidence>
<evidence type="ECO:0000313" key="6">
    <source>
        <dbReference type="EMBL" id="KAK8132403.1"/>
    </source>
</evidence>
<evidence type="ECO:0000256" key="1">
    <source>
        <dbReference type="ARBA" id="ARBA00006721"/>
    </source>
</evidence>
<feature type="transmembrane region" description="Helical" evidence="4">
    <location>
        <begin position="12"/>
        <end position="30"/>
    </location>
</feature>
<dbReference type="EMBL" id="JAQQWP010000001">
    <property type="protein sequence ID" value="KAK8132403.1"/>
    <property type="molecule type" value="Genomic_DNA"/>
</dbReference>
<proteinExistence type="inferred from homology"/>
<gene>
    <name evidence="6" type="ORF">PG999_000576</name>
</gene>
<comment type="similarity">
    <text evidence="1">Belongs to the glycosyltransferase 25 family.</text>
</comment>
<keyword evidence="4" id="KW-0812">Transmembrane</keyword>